<evidence type="ECO:0000256" key="8">
    <source>
        <dbReference type="SAM" id="Phobius"/>
    </source>
</evidence>
<feature type="transmembrane region" description="Helical" evidence="8">
    <location>
        <begin position="328"/>
        <end position="348"/>
    </location>
</feature>
<dbReference type="EMBL" id="SJJZ01000001">
    <property type="protein sequence ID" value="TCC11950.1"/>
    <property type="molecule type" value="Genomic_DNA"/>
</dbReference>
<evidence type="ECO:0000256" key="2">
    <source>
        <dbReference type="ARBA" id="ARBA00022475"/>
    </source>
</evidence>
<dbReference type="GO" id="GO:0022857">
    <property type="term" value="F:transmembrane transporter activity"/>
    <property type="evidence" value="ECO:0007669"/>
    <property type="project" value="TreeGrafter"/>
</dbReference>
<comment type="caution">
    <text evidence="10">The sequence shown here is derived from an EMBL/GenBank/DDBJ whole genome shotgun (WGS) entry which is preliminary data.</text>
</comment>
<feature type="transmembrane region" description="Helical" evidence="8">
    <location>
        <begin position="511"/>
        <end position="532"/>
    </location>
</feature>
<proteinExistence type="inferred from homology"/>
<keyword evidence="2" id="KW-1003">Cell membrane</keyword>
<dbReference type="PANTHER" id="PTHR30572:SF4">
    <property type="entry name" value="ABC TRANSPORTER PERMEASE YTRF"/>
    <property type="match status" value="1"/>
</dbReference>
<evidence type="ECO:0000256" key="3">
    <source>
        <dbReference type="ARBA" id="ARBA00022692"/>
    </source>
</evidence>
<accession>A0A4R0HPQ3</accession>
<feature type="transmembrane region" description="Helical" evidence="8">
    <location>
        <begin position="415"/>
        <end position="441"/>
    </location>
</feature>
<keyword evidence="5 8" id="KW-0472">Membrane</keyword>
<evidence type="ECO:0000313" key="10">
    <source>
        <dbReference type="EMBL" id="TCC11950.1"/>
    </source>
</evidence>
<evidence type="ECO:0000256" key="7">
    <source>
        <dbReference type="SAM" id="MobiDB-lite"/>
    </source>
</evidence>
<feature type="transmembrane region" description="Helical" evidence="8">
    <location>
        <begin position="461"/>
        <end position="490"/>
    </location>
</feature>
<dbReference type="InterPro" id="IPR050250">
    <property type="entry name" value="Macrolide_Exporter_MacB"/>
</dbReference>
<sequence>MGKWAAPLRIARRTARRSLGRTLLVAALIGLPVLAATWLGIVLKSASPSGETLAANTIGRADGRLDVTQYDKLQVPPGQEMTYGEPPPAEGHDKAVRTPSTFDPSPLLPAGTKLARPFVDSGMVEVRVPESKTSVTLLTGDGANPLTTGTVKLDKGRLPAKADEVAISPSLAEKLGSADTVESTTGKRYTVVGITRMLTMQSAPAIFATPDSTLYEVDPTRTVQYLVDLPDSADLNQLSTELINNGLFLLPRATIVDPPPDPYGTTADDIGPYAAMALVIGFGILEIVLLAGTAFAVGARRQTRELGLVMAAGGTPGDVRRIVVTQGLFAGLVGVAGGLAIAGLAVFSAKPVWERMTDTIFTAWQIPWGTIVAIAVLGLGAGLAAAVVPAISAGRQAPMAALAGRFTVTAKAARIRIAAVVLLAAGLVSVFAGSALIAAALKSARHSPLGQQATATPSGPIALVLLGITASVAALVWMLPSLVAKVAGLARSLPLSGRMAMRDAARHRHRTGPATAAIMMAVAGTAAVAFAASNSIAADAANYIAVGRHGDAVLRVNQGVPGEIKYTPALVSGLDSQLPVRTQYELGDVLLPNQKPNQYGYLPILAVATPENSEGMNGFSLQAADPAFIARFGEYGEKAAAALRDGKVVVPDVKLDPGQKVAMHNDDDQNYLRNLDAVSFGRPPAVQFLRDTALISRDAARELGTIRVSEVHFELTREPSKDELGAVARTLGTDEGLQVEKGYQSPGRLFLIGILLAATVVTLLGVAISVSLSAAEGRADLATLAAIGAPPRRRRSLAAAQAWVLGQLGCVLGVGVGALYGYTAHAAFGSPHFVVPWAEIGGIVVVVPLFAGLLAWLLTRSRLPMVSRID</sequence>
<dbReference type="Pfam" id="PF02687">
    <property type="entry name" value="FtsX"/>
    <property type="match status" value="2"/>
</dbReference>
<feature type="domain" description="ABC3 transporter permease C-terminal" evidence="9">
    <location>
        <begin position="279"/>
        <end position="396"/>
    </location>
</feature>
<gene>
    <name evidence="10" type="ORF">E0H45_12160</name>
</gene>
<dbReference type="Proteomes" id="UP000292346">
    <property type="component" value="Unassembled WGS sequence"/>
</dbReference>
<protein>
    <submittedName>
        <fullName evidence="10">ABC transporter permease</fullName>
    </submittedName>
</protein>
<comment type="subcellular location">
    <subcellularLocation>
        <location evidence="1">Cell membrane</location>
        <topology evidence="1">Multi-pass membrane protein</topology>
    </subcellularLocation>
</comment>
<feature type="domain" description="ABC3 transporter permease C-terminal" evidence="9">
    <location>
        <begin position="754"/>
        <end position="860"/>
    </location>
</feature>
<dbReference type="OrthoDB" id="3405625at2"/>
<keyword evidence="3 8" id="KW-0812">Transmembrane</keyword>
<reference evidence="10 11" key="1">
    <citation type="submission" date="2019-02" db="EMBL/GenBank/DDBJ databases">
        <title>Kribbella capetownensis sp. nov. and Kribbella speibonae sp. nov., isolated from soil.</title>
        <authorList>
            <person name="Curtis S.M."/>
            <person name="Norton I."/>
            <person name="Everest G.J."/>
            <person name="Meyers P.R."/>
        </authorList>
    </citation>
    <scope>NUCLEOTIDE SEQUENCE [LARGE SCALE GENOMIC DNA]</scope>
    <source>
        <strain evidence="10 11">KCTC 29219</strain>
    </source>
</reference>
<dbReference type="GO" id="GO:0005886">
    <property type="term" value="C:plasma membrane"/>
    <property type="evidence" value="ECO:0007669"/>
    <property type="project" value="UniProtKB-SubCell"/>
</dbReference>
<evidence type="ECO:0000256" key="4">
    <source>
        <dbReference type="ARBA" id="ARBA00022989"/>
    </source>
</evidence>
<keyword evidence="11" id="KW-1185">Reference proteome</keyword>
<dbReference type="InterPro" id="IPR003838">
    <property type="entry name" value="ABC3_permease_C"/>
</dbReference>
<feature type="transmembrane region" description="Helical" evidence="8">
    <location>
        <begin position="834"/>
        <end position="858"/>
    </location>
</feature>
<evidence type="ECO:0000259" key="9">
    <source>
        <dbReference type="Pfam" id="PF02687"/>
    </source>
</evidence>
<dbReference type="PANTHER" id="PTHR30572">
    <property type="entry name" value="MEMBRANE COMPONENT OF TRANSPORTER-RELATED"/>
    <property type="match status" value="1"/>
</dbReference>
<dbReference type="RefSeq" id="WP_131337079.1">
    <property type="nucleotide sequence ID" value="NZ_SJJZ01000001.1"/>
</dbReference>
<name>A0A4R0HPQ3_9ACTN</name>
<evidence type="ECO:0000256" key="6">
    <source>
        <dbReference type="ARBA" id="ARBA00038076"/>
    </source>
</evidence>
<feature type="transmembrane region" description="Helical" evidence="8">
    <location>
        <begin position="273"/>
        <end position="297"/>
    </location>
</feature>
<keyword evidence="4 8" id="KW-1133">Transmembrane helix</keyword>
<evidence type="ECO:0000256" key="5">
    <source>
        <dbReference type="ARBA" id="ARBA00023136"/>
    </source>
</evidence>
<evidence type="ECO:0000313" key="11">
    <source>
        <dbReference type="Proteomes" id="UP000292346"/>
    </source>
</evidence>
<organism evidence="10 11">
    <name type="scientific">Kribbella soli</name>
    <dbReference type="NCBI Taxonomy" id="1124743"/>
    <lineage>
        <taxon>Bacteria</taxon>
        <taxon>Bacillati</taxon>
        <taxon>Actinomycetota</taxon>
        <taxon>Actinomycetes</taxon>
        <taxon>Propionibacteriales</taxon>
        <taxon>Kribbellaceae</taxon>
        <taxon>Kribbella</taxon>
    </lineage>
</organism>
<feature type="transmembrane region" description="Helical" evidence="8">
    <location>
        <begin position="802"/>
        <end position="822"/>
    </location>
</feature>
<dbReference type="AlphaFoldDB" id="A0A4R0HPQ3"/>
<feature type="region of interest" description="Disordered" evidence="7">
    <location>
        <begin position="76"/>
        <end position="97"/>
    </location>
</feature>
<evidence type="ECO:0000256" key="1">
    <source>
        <dbReference type="ARBA" id="ARBA00004651"/>
    </source>
</evidence>
<feature type="transmembrane region" description="Helical" evidence="8">
    <location>
        <begin position="749"/>
        <end position="772"/>
    </location>
</feature>
<comment type="similarity">
    <text evidence="6">Belongs to the ABC-4 integral membrane protein family.</text>
</comment>
<feature type="transmembrane region" description="Helical" evidence="8">
    <location>
        <begin position="368"/>
        <end position="394"/>
    </location>
</feature>